<dbReference type="Proteomes" id="UP001165190">
    <property type="component" value="Unassembled WGS sequence"/>
</dbReference>
<dbReference type="InterPro" id="IPR007263">
    <property type="entry name" value="DCC1-like"/>
</dbReference>
<keyword evidence="1" id="KW-0812">Transmembrane</keyword>
<evidence type="ECO:0000256" key="1">
    <source>
        <dbReference type="SAM" id="Phobius"/>
    </source>
</evidence>
<evidence type="ECO:0000313" key="3">
    <source>
        <dbReference type="Proteomes" id="UP001165190"/>
    </source>
</evidence>
<dbReference type="PANTHER" id="PTHR33639:SF1">
    <property type="entry name" value="T23E23.25"/>
    <property type="match status" value="1"/>
</dbReference>
<dbReference type="Pfam" id="PF04134">
    <property type="entry name" value="DCC1-like"/>
    <property type="match status" value="1"/>
</dbReference>
<dbReference type="GO" id="GO:0015035">
    <property type="term" value="F:protein-disulfide reductase activity"/>
    <property type="evidence" value="ECO:0007669"/>
    <property type="project" value="InterPro"/>
</dbReference>
<feature type="transmembrane region" description="Helical" evidence="1">
    <location>
        <begin position="149"/>
        <end position="166"/>
    </location>
</feature>
<sequence length="170" mass="19181">MLMKRTANFTKTTAKPSPPFSFKSTKTDVLAAADVTDISGEGHLVCSDQPESAIVNPLLRNLLQPRVVIYDGVCHLCHRGDKWVVKADKYRKIKFCCLQSKAAEPYLRVCGVDREDVLRRFVFIEGLGVYHQGSTGLFSEPHLFLTNHVVPFCVGFALEIFLYSFVKQRQ</sequence>
<name>A0A9W7JGX9_HIBTR</name>
<dbReference type="OrthoDB" id="1921868at2759"/>
<protein>
    <recommendedName>
        <fullName evidence="4">Thiol-disulfide oxidoreductase DCC</fullName>
    </recommendedName>
</protein>
<keyword evidence="1" id="KW-0472">Membrane</keyword>
<evidence type="ECO:0008006" key="4">
    <source>
        <dbReference type="Google" id="ProtNLM"/>
    </source>
</evidence>
<comment type="caution">
    <text evidence="2">The sequence shown here is derived from an EMBL/GenBank/DDBJ whole genome shotgun (WGS) entry which is preliminary data.</text>
</comment>
<proteinExistence type="predicted"/>
<dbReference type="EMBL" id="BSYR01000065">
    <property type="protein sequence ID" value="GMJ13174.1"/>
    <property type="molecule type" value="Genomic_DNA"/>
</dbReference>
<dbReference type="InterPro" id="IPR052927">
    <property type="entry name" value="DCC_oxidoreductase"/>
</dbReference>
<evidence type="ECO:0000313" key="2">
    <source>
        <dbReference type="EMBL" id="GMJ13174.1"/>
    </source>
</evidence>
<dbReference type="PANTHER" id="PTHR33639">
    <property type="entry name" value="THIOL-DISULFIDE OXIDOREDUCTASE DCC"/>
    <property type="match status" value="1"/>
</dbReference>
<keyword evidence="3" id="KW-1185">Reference proteome</keyword>
<dbReference type="AlphaFoldDB" id="A0A9W7JGX9"/>
<reference evidence="2" key="1">
    <citation type="submission" date="2023-05" db="EMBL/GenBank/DDBJ databases">
        <title>Genome and transcriptome analyses reveal genes involved in the formation of fine ridges on petal epidermal cells in Hibiscus trionum.</title>
        <authorList>
            <person name="Koshimizu S."/>
            <person name="Masuda S."/>
            <person name="Ishii T."/>
            <person name="Shirasu K."/>
            <person name="Hoshino A."/>
            <person name="Arita M."/>
        </authorList>
    </citation>
    <scope>NUCLEOTIDE SEQUENCE</scope>
    <source>
        <strain evidence="2">Hamamatsu line</strain>
    </source>
</reference>
<gene>
    <name evidence="2" type="ORF">HRI_004986600</name>
</gene>
<keyword evidence="1" id="KW-1133">Transmembrane helix</keyword>
<organism evidence="2 3">
    <name type="scientific">Hibiscus trionum</name>
    <name type="common">Flower of an hour</name>
    <dbReference type="NCBI Taxonomy" id="183268"/>
    <lineage>
        <taxon>Eukaryota</taxon>
        <taxon>Viridiplantae</taxon>
        <taxon>Streptophyta</taxon>
        <taxon>Embryophyta</taxon>
        <taxon>Tracheophyta</taxon>
        <taxon>Spermatophyta</taxon>
        <taxon>Magnoliopsida</taxon>
        <taxon>eudicotyledons</taxon>
        <taxon>Gunneridae</taxon>
        <taxon>Pentapetalae</taxon>
        <taxon>rosids</taxon>
        <taxon>malvids</taxon>
        <taxon>Malvales</taxon>
        <taxon>Malvaceae</taxon>
        <taxon>Malvoideae</taxon>
        <taxon>Hibiscus</taxon>
    </lineage>
</organism>
<accession>A0A9W7JGX9</accession>